<dbReference type="SUPFAM" id="SSF52499">
    <property type="entry name" value="Isochorismatase-like hydrolases"/>
    <property type="match status" value="1"/>
</dbReference>
<evidence type="ECO:0000313" key="4">
    <source>
        <dbReference type="Proteomes" id="UP000524492"/>
    </source>
</evidence>
<sequence>MTKALLIIDVQNAILSGKATPERQPEVDSALDETVARLALLKERARQAGVPVVLVQHDGDSGHRLAVGTSGWALRREIAPQTGEVVVRKKSADSFFGTDLADRLQERSVTHLIVGGCMSQFCVDTTVRRAVSLGYDVTLVADGHTTGDTATLSFSEIVAHHNETLDGFDAGKAIVNVRPAADIAFSESSGNNT</sequence>
<gene>
    <name evidence="3" type="ORF">GGD53_005196</name>
</gene>
<dbReference type="InterPro" id="IPR050272">
    <property type="entry name" value="Isochorismatase-like_hydrls"/>
</dbReference>
<evidence type="ECO:0000313" key="3">
    <source>
        <dbReference type="EMBL" id="MBB4195009.1"/>
    </source>
</evidence>
<keyword evidence="4" id="KW-1185">Reference proteome</keyword>
<dbReference type="AlphaFoldDB" id="A0A7W6QCH6"/>
<evidence type="ECO:0000259" key="2">
    <source>
        <dbReference type="Pfam" id="PF00857"/>
    </source>
</evidence>
<accession>A0A7W6QCH6</accession>
<dbReference type="RefSeq" id="WP_184459510.1">
    <property type="nucleotide sequence ID" value="NZ_JACIFV010000025.1"/>
</dbReference>
<organism evidence="3 4">
    <name type="scientific">Rhizobium aethiopicum</name>
    <dbReference type="NCBI Taxonomy" id="1138170"/>
    <lineage>
        <taxon>Bacteria</taxon>
        <taxon>Pseudomonadati</taxon>
        <taxon>Pseudomonadota</taxon>
        <taxon>Alphaproteobacteria</taxon>
        <taxon>Hyphomicrobiales</taxon>
        <taxon>Rhizobiaceae</taxon>
        <taxon>Rhizobium/Agrobacterium group</taxon>
        <taxon>Rhizobium</taxon>
    </lineage>
</organism>
<dbReference type="GO" id="GO:0016787">
    <property type="term" value="F:hydrolase activity"/>
    <property type="evidence" value="ECO:0007669"/>
    <property type="project" value="UniProtKB-KW"/>
</dbReference>
<feature type="domain" description="Isochorismatase-like" evidence="2">
    <location>
        <begin position="4"/>
        <end position="149"/>
    </location>
</feature>
<evidence type="ECO:0000256" key="1">
    <source>
        <dbReference type="ARBA" id="ARBA00022801"/>
    </source>
</evidence>
<dbReference type="PANTHER" id="PTHR43540">
    <property type="entry name" value="PEROXYUREIDOACRYLATE/UREIDOACRYLATE AMIDOHYDROLASE-RELATED"/>
    <property type="match status" value="1"/>
</dbReference>
<reference evidence="3 4" key="1">
    <citation type="submission" date="2020-08" db="EMBL/GenBank/DDBJ databases">
        <title>Genomic Encyclopedia of Type Strains, Phase IV (KMG-V): Genome sequencing to study the core and pangenomes of soil and plant-associated prokaryotes.</title>
        <authorList>
            <person name="Whitman W."/>
        </authorList>
    </citation>
    <scope>NUCLEOTIDE SEQUENCE [LARGE SCALE GENOMIC DNA]</scope>
    <source>
        <strain evidence="3 4">SEMIA 4074</strain>
    </source>
</reference>
<protein>
    <submittedName>
        <fullName evidence="3">Nicotinamidase-related amidase</fullName>
    </submittedName>
</protein>
<dbReference type="PANTHER" id="PTHR43540:SF15">
    <property type="entry name" value="BLR5631 PROTEIN"/>
    <property type="match status" value="1"/>
</dbReference>
<dbReference type="Gene3D" id="3.40.50.850">
    <property type="entry name" value="Isochorismatase-like"/>
    <property type="match status" value="1"/>
</dbReference>
<dbReference type="InterPro" id="IPR000868">
    <property type="entry name" value="Isochorismatase-like_dom"/>
</dbReference>
<proteinExistence type="predicted"/>
<keyword evidence="1" id="KW-0378">Hydrolase</keyword>
<name>A0A7W6QCH6_9HYPH</name>
<dbReference type="Pfam" id="PF00857">
    <property type="entry name" value="Isochorismatase"/>
    <property type="match status" value="1"/>
</dbReference>
<comment type="caution">
    <text evidence="3">The sequence shown here is derived from an EMBL/GenBank/DDBJ whole genome shotgun (WGS) entry which is preliminary data.</text>
</comment>
<dbReference type="Proteomes" id="UP000524492">
    <property type="component" value="Unassembled WGS sequence"/>
</dbReference>
<dbReference type="EMBL" id="JACIFV010000025">
    <property type="protein sequence ID" value="MBB4195009.1"/>
    <property type="molecule type" value="Genomic_DNA"/>
</dbReference>
<dbReference type="InterPro" id="IPR036380">
    <property type="entry name" value="Isochorismatase-like_sf"/>
</dbReference>
<dbReference type="CDD" id="cd01014">
    <property type="entry name" value="nicotinamidase_related"/>
    <property type="match status" value="1"/>
</dbReference>